<accession>A0A812WZI1</accession>
<dbReference type="EMBL" id="CAJNJA010034774">
    <property type="protein sequence ID" value="CAE7697910.1"/>
    <property type="molecule type" value="Genomic_DNA"/>
</dbReference>
<keyword evidence="2" id="KW-1185">Reference proteome</keyword>
<feature type="non-terminal residue" evidence="1">
    <location>
        <position position="52"/>
    </location>
</feature>
<name>A0A812WZI1_9DINO</name>
<dbReference type="AlphaFoldDB" id="A0A812WZI1"/>
<reference evidence="1" key="1">
    <citation type="submission" date="2021-02" db="EMBL/GenBank/DDBJ databases">
        <authorList>
            <person name="Dougan E. K."/>
            <person name="Rhodes N."/>
            <person name="Thang M."/>
            <person name="Chan C."/>
        </authorList>
    </citation>
    <scope>NUCLEOTIDE SEQUENCE</scope>
</reference>
<evidence type="ECO:0000313" key="1">
    <source>
        <dbReference type="EMBL" id="CAE7697910.1"/>
    </source>
</evidence>
<evidence type="ECO:0000313" key="2">
    <source>
        <dbReference type="Proteomes" id="UP000601435"/>
    </source>
</evidence>
<dbReference type="Proteomes" id="UP000601435">
    <property type="component" value="Unassembled WGS sequence"/>
</dbReference>
<organism evidence="1 2">
    <name type="scientific">Symbiodinium necroappetens</name>
    <dbReference type="NCBI Taxonomy" id="1628268"/>
    <lineage>
        <taxon>Eukaryota</taxon>
        <taxon>Sar</taxon>
        <taxon>Alveolata</taxon>
        <taxon>Dinophyceae</taxon>
        <taxon>Suessiales</taxon>
        <taxon>Symbiodiniaceae</taxon>
        <taxon>Symbiodinium</taxon>
    </lineage>
</organism>
<sequence length="52" mass="5987">ACQRWTEAASVSMGLSTQPQDVARDCTWTVSTFLLDRERHELLVPWLAHMLE</sequence>
<feature type="non-terminal residue" evidence="1">
    <location>
        <position position="1"/>
    </location>
</feature>
<proteinExistence type="predicted"/>
<comment type="caution">
    <text evidence="1">The sequence shown here is derived from an EMBL/GenBank/DDBJ whole genome shotgun (WGS) entry which is preliminary data.</text>
</comment>
<protein>
    <submittedName>
        <fullName evidence="1">Uncharacterized protein</fullName>
    </submittedName>
</protein>
<gene>
    <name evidence="1" type="ORF">SNEC2469_LOCUS20115</name>
</gene>